<keyword evidence="2" id="KW-0012">Acyltransferase</keyword>
<dbReference type="RefSeq" id="WP_138273595.1">
    <property type="nucleotide sequence ID" value="NZ_CP103143.1"/>
</dbReference>
<evidence type="ECO:0000313" key="4">
    <source>
        <dbReference type="EMBL" id="UVQ77662.1"/>
    </source>
</evidence>
<dbReference type="NCBIfam" id="NF005293">
    <property type="entry name" value="PRK06816.1"/>
    <property type="match status" value="1"/>
</dbReference>
<accession>A0ABY5TMH3</accession>
<dbReference type="InterPro" id="IPR016039">
    <property type="entry name" value="Thiolase-like"/>
</dbReference>
<dbReference type="PANTHER" id="PTHR34069">
    <property type="entry name" value="3-OXOACYL-[ACYL-CARRIER-PROTEIN] SYNTHASE 3"/>
    <property type="match status" value="1"/>
</dbReference>
<organism evidence="4 5">
    <name type="scientific">Bacteroides faecis</name>
    <dbReference type="NCBI Taxonomy" id="674529"/>
    <lineage>
        <taxon>Bacteria</taxon>
        <taxon>Pseudomonadati</taxon>
        <taxon>Bacteroidota</taxon>
        <taxon>Bacteroidia</taxon>
        <taxon>Bacteroidales</taxon>
        <taxon>Bacteroidaceae</taxon>
        <taxon>Bacteroides</taxon>
    </lineage>
</organism>
<protein>
    <submittedName>
        <fullName evidence="4">Beta-ketoacyl-ACP synthase III</fullName>
    </submittedName>
</protein>
<geneLocation type="plasmid" evidence="4 5">
    <name>unnamed2</name>
</geneLocation>
<dbReference type="Gene3D" id="3.40.47.10">
    <property type="match status" value="2"/>
</dbReference>
<gene>
    <name evidence="4" type="ORF">NXY30_29330</name>
</gene>
<sequence length="380" mass="42682">MKIDVFIEKVSSFLPNNPIGNEEMEEYLGLIEGKPSRVKNLVLKQNGIQRRYYALNKNQEITHTNAELAAMAIRGIFKEEGDLANVELMTTATSIPDQILPSHASMVHGLLPELGNIEIFSTAGVCLTSLQALKIAYLAVAVGDKENAICSASELVSATLLSKHYDAEYEKCHSIGENPYFGFEKDFLRFMLSDGAGAVLLGNKPNDQGLSFKIEWIDMQSYANECPVCMLAGGEFNLDGSTTSWKMFENKDFMDKSIFAVKQDIRLLKRYIIKLWVNHIEEVLAKHGVKDVDIDYVIPHVSSMFFYKELLREIDERNIDLLENKWFTNLTWVGNMGSASIFVALDELVRTKELQKGETILLLVPESGRFSYGTVLISVV</sequence>
<dbReference type="PANTHER" id="PTHR34069:SF2">
    <property type="entry name" value="BETA-KETOACYL-[ACYL-CARRIER-PROTEIN] SYNTHASE III"/>
    <property type="match status" value="1"/>
</dbReference>
<evidence type="ECO:0000256" key="1">
    <source>
        <dbReference type="ARBA" id="ARBA00022679"/>
    </source>
</evidence>
<keyword evidence="5" id="KW-1185">Reference proteome</keyword>
<feature type="domain" description="Beta-ketoacyl-[acyl-carrier-protein] synthase III C-terminal" evidence="3">
    <location>
        <begin position="284"/>
        <end position="375"/>
    </location>
</feature>
<keyword evidence="4" id="KW-0614">Plasmid</keyword>
<keyword evidence="1" id="KW-0808">Transferase</keyword>
<dbReference type="EMBL" id="CP103143">
    <property type="protein sequence ID" value="UVQ77662.1"/>
    <property type="molecule type" value="Genomic_DNA"/>
</dbReference>
<proteinExistence type="predicted"/>
<reference evidence="4" key="1">
    <citation type="submission" date="2022-08" db="EMBL/GenBank/DDBJ databases">
        <title>Genome Sequencing of Bacteroides fragilis Group Isolates with Nanopore Technology.</title>
        <authorList>
            <person name="Tisza M.J."/>
            <person name="Smith D."/>
            <person name="Dekker J.P."/>
        </authorList>
    </citation>
    <scope>NUCLEOTIDE SEQUENCE</scope>
    <source>
        <strain evidence="4">BFG-527</strain>
        <plasmid evidence="4">unnamed2</plasmid>
    </source>
</reference>
<dbReference type="CDD" id="cd00827">
    <property type="entry name" value="init_cond_enzymes"/>
    <property type="match status" value="1"/>
</dbReference>
<dbReference type="Proteomes" id="UP001060104">
    <property type="component" value="Plasmid unnamed2"/>
</dbReference>
<dbReference type="Pfam" id="PF08541">
    <property type="entry name" value="ACP_syn_III_C"/>
    <property type="match status" value="1"/>
</dbReference>
<name>A0ABY5TMH3_9BACE</name>
<dbReference type="SUPFAM" id="SSF53901">
    <property type="entry name" value="Thiolase-like"/>
    <property type="match status" value="2"/>
</dbReference>
<evidence type="ECO:0000256" key="2">
    <source>
        <dbReference type="ARBA" id="ARBA00023315"/>
    </source>
</evidence>
<evidence type="ECO:0000313" key="5">
    <source>
        <dbReference type="Proteomes" id="UP001060104"/>
    </source>
</evidence>
<dbReference type="InterPro" id="IPR013747">
    <property type="entry name" value="ACP_syn_III_C"/>
</dbReference>
<evidence type="ECO:0000259" key="3">
    <source>
        <dbReference type="Pfam" id="PF08541"/>
    </source>
</evidence>